<keyword evidence="1" id="KW-0472">Membrane</keyword>
<name>A0AAD8NNW2_TARER</name>
<dbReference type="Proteomes" id="UP001229421">
    <property type="component" value="Unassembled WGS sequence"/>
</dbReference>
<keyword evidence="3" id="KW-1185">Reference proteome</keyword>
<dbReference type="EMBL" id="JAUHHV010000008">
    <property type="protein sequence ID" value="KAK1415173.1"/>
    <property type="molecule type" value="Genomic_DNA"/>
</dbReference>
<evidence type="ECO:0000313" key="2">
    <source>
        <dbReference type="EMBL" id="KAK1415173.1"/>
    </source>
</evidence>
<dbReference type="AlphaFoldDB" id="A0AAD8NNW2"/>
<organism evidence="2 3">
    <name type="scientific">Tagetes erecta</name>
    <name type="common">African marigold</name>
    <dbReference type="NCBI Taxonomy" id="13708"/>
    <lineage>
        <taxon>Eukaryota</taxon>
        <taxon>Viridiplantae</taxon>
        <taxon>Streptophyta</taxon>
        <taxon>Embryophyta</taxon>
        <taxon>Tracheophyta</taxon>
        <taxon>Spermatophyta</taxon>
        <taxon>Magnoliopsida</taxon>
        <taxon>eudicotyledons</taxon>
        <taxon>Gunneridae</taxon>
        <taxon>Pentapetalae</taxon>
        <taxon>asterids</taxon>
        <taxon>campanulids</taxon>
        <taxon>Asterales</taxon>
        <taxon>Asteraceae</taxon>
        <taxon>Asteroideae</taxon>
        <taxon>Heliantheae alliance</taxon>
        <taxon>Tageteae</taxon>
        <taxon>Tagetes</taxon>
    </lineage>
</organism>
<protein>
    <submittedName>
        <fullName evidence="2">Uncharacterized protein</fullName>
    </submittedName>
</protein>
<feature type="transmembrane region" description="Helical" evidence="1">
    <location>
        <begin position="9"/>
        <end position="38"/>
    </location>
</feature>
<evidence type="ECO:0000256" key="1">
    <source>
        <dbReference type="SAM" id="Phobius"/>
    </source>
</evidence>
<sequence length="80" mass="9454">MLVAARTQVFLLFVIYTSRFGAFIHFTIYSYCFFILSLDYLDALECRNPILMIMVCMCVTTCVDDIEIGFERCFERHFIL</sequence>
<evidence type="ECO:0000313" key="3">
    <source>
        <dbReference type="Proteomes" id="UP001229421"/>
    </source>
</evidence>
<gene>
    <name evidence="2" type="ORF">QVD17_30945</name>
</gene>
<proteinExistence type="predicted"/>
<accession>A0AAD8NNW2</accession>
<reference evidence="2" key="1">
    <citation type="journal article" date="2023" name="bioRxiv">
        <title>Improved chromosome-level genome assembly for marigold (Tagetes erecta).</title>
        <authorList>
            <person name="Jiang F."/>
            <person name="Yuan L."/>
            <person name="Wang S."/>
            <person name="Wang H."/>
            <person name="Xu D."/>
            <person name="Wang A."/>
            <person name="Fan W."/>
        </authorList>
    </citation>
    <scope>NUCLEOTIDE SEQUENCE</scope>
    <source>
        <strain evidence="2">WSJ</strain>
        <tissue evidence="2">Leaf</tissue>
    </source>
</reference>
<comment type="caution">
    <text evidence="2">The sequence shown here is derived from an EMBL/GenBank/DDBJ whole genome shotgun (WGS) entry which is preliminary data.</text>
</comment>
<keyword evidence="1" id="KW-0812">Transmembrane</keyword>
<keyword evidence="1" id="KW-1133">Transmembrane helix</keyword>